<feature type="domain" description="OmpA-like" evidence="6">
    <location>
        <begin position="103"/>
        <end position="220"/>
    </location>
</feature>
<dbReference type="InterPro" id="IPR036737">
    <property type="entry name" value="OmpA-like_sf"/>
</dbReference>
<dbReference type="AlphaFoldDB" id="A0A502G519"/>
<evidence type="ECO:0000313" key="8">
    <source>
        <dbReference type="Proteomes" id="UP000319931"/>
    </source>
</evidence>
<dbReference type="SUPFAM" id="SSF103088">
    <property type="entry name" value="OmpA-like"/>
    <property type="match status" value="1"/>
</dbReference>
<keyword evidence="2 4" id="KW-0472">Membrane</keyword>
<dbReference type="PRINTS" id="PR01023">
    <property type="entry name" value="NAFLGMOTY"/>
</dbReference>
<dbReference type="OrthoDB" id="9782229at2"/>
<protein>
    <submittedName>
        <fullName evidence="7">OmpA family protein</fullName>
    </submittedName>
</protein>
<dbReference type="GO" id="GO:0009279">
    <property type="term" value="C:cell outer membrane"/>
    <property type="evidence" value="ECO:0007669"/>
    <property type="project" value="UniProtKB-SubCell"/>
</dbReference>
<dbReference type="EMBL" id="RCZC01000001">
    <property type="protein sequence ID" value="TPG56661.1"/>
    <property type="molecule type" value="Genomic_DNA"/>
</dbReference>
<dbReference type="Proteomes" id="UP000319931">
    <property type="component" value="Unassembled WGS sequence"/>
</dbReference>
<dbReference type="Pfam" id="PF00691">
    <property type="entry name" value="OmpA"/>
    <property type="match status" value="1"/>
</dbReference>
<dbReference type="PANTHER" id="PTHR30329">
    <property type="entry name" value="STATOR ELEMENT OF FLAGELLAR MOTOR COMPLEX"/>
    <property type="match status" value="1"/>
</dbReference>
<comment type="subcellular location">
    <subcellularLocation>
        <location evidence="1">Cell outer membrane</location>
    </subcellularLocation>
</comment>
<dbReference type="PRINTS" id="PR01021">
    <property type="entry name" value="OMPADOMAIN"/>
</dbReference>
<evidence type="ECO:0000256" key="4">
    <source>
        <dbReference type="PROSITE-ProRule" id="PRU00473"/>
    </source>
</evidence>
<evidence type="ECO:0000256" key="5">
    <source>
        <dbReference type="SAM" id="SignalP"/>
    </source>
</evidence>
<feature type="chain" id="PRO_5021348574" evidence="5">
    <location>
        <begin position="24"/>
        <end position="225"/>
    </location>
</feature>
<proteinExistence type="predicted"/>
<comment type="caution">
    <text evidence="7">The sequence shown here is derived from an EMBL/GenBank/DDBJ whole genome shotgun (WGS) entry which is preliminary data.</text>
</comment>
<organism evidence="7 8">
    <name type="scientific">Sphingomonas glacialis</name>
    <dbReference type="NCBI Taxonomy" id="658225"/>
    <lineage>
        <taxon>Bacteria</taxon>
        <taxon>Pseudomonadati</taxon>
        <taxon>Pseudomonadota</taxon>
        <taxon>Alphaproteobacteria</taxon>
        <taxon>Sphingomonadales</taxon>
        <taxon>Sphingomonadaceae</taxon>
        <taxon>Sphingomonas</taxon>
    </lineage>
</organism>
<dbReference type="PANTHER" id="PTHR30329:SF21">
    <property type="entry name" value="LIPOPROTEIN YIAD-RELATED"/>
    <property type="match status" value="1"/>
</dbReference>
<dbReference type="InterPro" id="IPR006690">
    <property type="entry name" value="OMPA-like_CS"/>
</dbReference>
<dbReference type="PROSITE" id="PS51123">
    <property type="entry name" value="OMPA_2"/>
    <property type="match status" value="1"/>
</dbReference>
<name>A0A502G519_9SPHN</name>
<evidence type="ECO:0000256" key="1">
    <source>
        <dbReference type="ARBA" id="ARBA00004442"/>
    </source>
</evidence>
<dbReference type="InterPro" id="IPR050330">
    <property type="entry name" value="Bact_OuterMem_StrucFunc"/>
</dbReference>
<keyword evidence="5" id="KW-0732">Signal</keyword>
<reference evidence="7 8" key="1">
    <citation type="journal article" date="2019" name="Environ. Microbiol.">
        <title>Species interactions and distinct microbial communities in high Arctic permafrost affected cryosols are associated with the CH4 and CO2 gas fluxes.</title>
        <authorList>
            <person name="Altshuler I."/>
            <person name="Hamel J."/>
            <person name="Turney S."/>
            <person name="Magnuson E."/>
            <person name="Levesque R."/>
            <person name="Greer C."/>
            <person name="Whyte L.G."/>
        </authorList>
    </citation>
    <scope>NUCLEOTIDE SEQUENCE [LARGE SCALE GENOMIC DNA]</scope>
    <source>
        <strain evidence="7 8">E6.1</strain>
    </source>
</reference>
<feature type="signal peptide" evidence="5">
    <location>
        <begin position="1"/>
        <end position="23"/>
    </location>
</feature>
<dbReference type="InterPro" id="IPR006664">
    <property type="entry name" value="OMP_bac"/>
</dbReference>
<accession>A0A502G519</accession>
<keyword evidence="3" id="KW-0998">Cell outer membrane</keyword>
<evidence type="ECO:0000256" key="2">
    <source>
        <dbReference type="ARBA" id="ARBA00023136"/>
    </source>
</evidence>
<dbReference type="InterPro" id="IPR006665">
    <property type="entry name" value="OmpA-like"/>
</dbReference>
<evidence type="ECO:0000256" key="3">
    <source>
        <dbReference type="ARBA" id="ARBA00023237"/>
    </source>
</evidence>
<gene>
    <name evidence="7" type="ORF">EAH76_03800</name>
</gene>
<evidence type="ECO:0000313" key="7">
    <source>
        <dbReference type="EMBL" id="TPG56661.1"/>
    </source>
</evidence>
<keyword evidence="8" id="KW-1185">Reference proteome</keyword>
<dbReference type="CDD" id="cd07185">
    <property type="entry name" value="OmpA_C-like"/>
    <property type="match status" value="1"/>
</dbReference>
<sequence>MTTVRTLATTAALGALLATGACATDRTVRPQPVSDTAVGGIDGALGGYLLGDLVGGRHARTAKIATAGIGGIVGPGIGAYMDAQEAELRARTAGTDVQLTRRGDDLILTIPSGNAFAYKSDSVAPGFERTLDQIAGVLREHDHAFVDIYGHTDSVGSDSYNQGLSERRAASVAAYLAGHGVNRARLGTKGFGKAQPIASNDTPEGQSANRRVEIKIVPIADTDLR</sequence>
<evidence type="ECO:0000259" key="6">
    <source>
        <dbReference type="PROSITE" id="PS51123"/>
    </source>
</evidence>
<dbReference type="RefSeq" id="WP_140848237.1">
    <property type="nucleotide sequence ID" value="NZ_RCZC01000001.1"/>
</dbReference>
<dbReference type="PROSITE" id="PS01068">
    <property type="entry name" value="OMPA_1"/>
    <property type="match status" value="1"/>
</dbReference>
<dbReference type="Gene3D" id="3.30.1330.60">
    <property type="entry name" value="OmpA-like domain"/>
    <property type="match status" value="1"/>
</dbReference>
<dbReference type="PROSITE" id="PS51257">
    <property type="entry name" value="PROKAR_LIPOPROTEIN"/>
    <property type="match status" value="1"/>
</dbReference>